<dbReference type="EMBL" id="CM017688">
    <property type="protein sequence ID" value="TYH31073.1"/>
    <property type="molecule type" value="Genomic_DNA"/>
</dbReference>
<dbReference type="AlphaFoldDB" id="A0A5D2HLR3"/>
<reference evidence="2 3" key="1">
    <citation type="submission" date="2019-06" db="EMBL/GenBank/DDBJ databases">
        <title>WGS assembly of Gossypium darwinii.</title>
        <authorList>
            <person name="Chen Z.J."/>
            <person name="Sreedasyam A."/>
            <person name="Ando A."/>
            <person name="Song Q."/>
            <person name="De L."/>
            <person name="Hulse-Kemp A."/>
            <person name="Ding M."/>
            <person name="Ye W."/>
            <person name="Kirkbride R."/>
            <person name="Jenkins J."/>
            <person name="Plott C."/>
            <person name="Lovell J."/>
            <person name="Lin Y.-M."/>
            <person name="Vaughn R."/>
            <person name="Liu B."/>
            <person name="Li W."/>
            <person name="Simpson S."/>
            <person name="Scheffler B."/>
            <person name="Saski C."/>
            <person name="Grover C."/>
            <person name="Hu G."/>
            <person name="Conover J."/>
            <person name="Carlson J."/>
            <person name="Shu S."/>
            <person name="Boston L."/>
            <person name="Williams M."/>
            <person name="Peterson D."/>
            <person name="Mcgee K."/>
            <person name="Jones D."/>
            <person name="Wendel J."/>
            <person name="Stelly D."/>
            <person name="Grimwood J."/>
            <person name="Schmutz J."/>
        </authorList>
    </citation>
    <scope>NUCLEOTIDE SEQUENCE [LARGE SCALE GENOMIC DNA]</scope>
    <source>
        <strain evidence="2">1808015.09</strain>
    </source>
</reference>
<keyword evidence="3" id="KW-1185">Reference proteome</keyword>
<sequence>MLRPNNLTMIVSSISLNRIFFKRSEKEIAGTPSRIVLLTSPSSNSKSISLPSEKAMRFGLSSPEEPPKSLSFHDKFSSGAGSPSMDISSSTRLSLNLTFLVFLSLSGWVSPSSLSPESCELESIVKYDILSNIHNSYLLVTYAIFS</sequence>
<proteinExistence type="predicted"/>
<organism evidence="2 3">
    <name type="scientific">Gossypium darwinii</name>
    <name type="common">Darwin's cotton</name>
    <name type="synonym">Gossypium barbadense var. darwinii</name>
    <dbReference type="NCBI Taxonomy" id="34276"/>
    <lineage>
        <taxon>Eukaryota</taxon>
        <taxon>Viridiplantae</taxon>
        <taxon>Streptophyta</taxon>
        <taxon>Embryophyta</taxon>
        <taxon>Tracheophyta</taxon>
        <taxon>Spermatophyta</taxon>
        <taxon>Magnoliopsida</taxon>
        <taxon>eudicotyledons</taxon>
        <taxon>Gunneridae</taxon>
        <taxon>Pentapetalae</taxon>
        <taxon>rosids</taxon>
        <taxon>malvids</taxon>
        <taxon>Malvales</taxon>
        <taxon>Malvaceae</taxon>
        <taxon>Malvoideae</taxon>
        <taxon>Gossypium</taxon>
    </lineage>
</organism>
<feature type="compositionally biased region" description="Basic and acidic residues" evidence="1">
    <location>
        <begin position="65"/>
        <end position="76"/>
    </location>
</feature>
<name>A0A5D2HLR3_GOSDA</name>
<evidence type="ECO:0000256" key="1">
    <source>
        <dbReference type="SAM" id="MobiDB-lite"/>
    </source>
</evidence>
<evidence type="ECO:0000313" key="2">
    <source>
        <dbReference type="EMBL" id="TYH31073.1"/>
    </source>
</evidence>
<accession>A0A5D2HLR3</accession>
<feature type="region of interest" description="Disordered" evidence="1">
    <location>
        <begin position="58"/>
        <end position="83"/>
    </location>
</feature>
<protein>
    <submittedName>
        <fullName evidence="2">Uncharacterized protein</fullName>
    </submittedName>
</protein>
<evidence type="ECO:0000313" key="3">
    <source>
        <dbReference type="Proteomes" id="UP000323506"/>
    </source>
</evidence>
<dbReference type="Proteomes" id="UP000323506">
    <property type="component" value="Chromosome A01"/>
</dbReference>
<gene>
    <name evidence="2" type="ORF">ES288_A01G144500v1</name>
</gene>